<feature type="domain" description="Protein kinase" evidence="7">
    <location>
        <begin position="1"/>
        <end position="313"/>
    </location>
</feature>
<dbReference type="InterPro" id="IPR011009">
    <property type="entry name" value="Kinase-like_dom_sf"/>
</dbReference>
<dbReference type="PANTHER" id="PTHR43671:SF13">
    <property type="entry name" value="SERINE_THREONINE-PROTEIN KINASE NEK2"/>
    <property type="match status" value="1"/>
</dbReference>
<evidence type="ECO:0000259" key="7">
    <source>
        <dbReference type="PROSITE" id="PS50011"/>
    </source>
</evidence>
<evidence type="ECO:0000256" key="3">
    <source>
        <dbReference type="ARBA" id="ARBA00022741"/>
    </source>
</evidence>
<dbReference type="Pfam" id="PF00069">
    <property type="entry name" value="Pkinase"/>
    <property type="match status" value="1"/>
</dbReference>
<dbReference type="EC" id="2.7.11.1" evidence="1"/>
<dbReference type="AlphaFoldDB" id="A0A9P6GCL4"/>
<dbReference type="SMART" id="SM00220">
    <property type="entry name" value="S_TKc"/>
    <property type="match status" value="1"/>
</dbReference>
<accession>A0A9P6GCL4</accession>
<evidence type="ECO:0000256" key="5">
    <source>
        <dbReference type="ARBA" id="ARBA00022840"/>
    </source>
</evidence>
<dbReference type="InterPro" id="IPR000719">
    <property type="entry name" value="Prot_kinase_dom"/>
</dbReference>
<gene>
    <name evidence="8" type="ORF">PMIN01_09671</name>
</gene>
<dbReference type="InterPro" id="IPR050660">
    <property type="entry name" value="NEK_Ser/Thr_kinase"/>
</dbReference>
<protein>
    <recommendedName>
        <fullName evidence="1">non-specific serine/threonine protein kinase</fullName>
        <ecNumber evidence="1">2.7.11.1</ecNumber>
    </recommendedName>
</protein>
<evidence type="ECO:0000256" key="4">
    <source>
        <dbReference type="ARBA" id="ARBA00022777"/>
    </source>
</evidence>
<evidence type="ECO:0000256" key="1">
    <source>
        <dbReference type="ARBA" id="ARBA00012513"/>
    </source>
</evidence>
<dbReference type="PROSITE" id="PS00108">
    <property type="entry name" value="PROTEIN_KINASE_ST"/>
    <property type="match status" value="1"/>
</dbReference>
<name>A0A9P6GCL4_9PLEO</name>
<feature type="region of interest" description="Disordered" evidence="6">
    <location>
        <begin position="338"/>
        <end position="360"/>
    </location>
</feature>
<proteinExistence type="predicted"/>
<dbReference type="Gene3D" id="1.10.510.10">
    <property type="entry name" value="Transferase(Phosphotransferase) domain 1"/>
    <property type="match status" value="1"/>
</dbReference>
<keyword evidence="9" id="KW-1185">Reference proteome</keyword>
<reference evidence="8" key="1">
    <citation type="journal article" date="2020" name="Mol. Plant Microbe Interact.">
        <title>Genome Sequence of the Biocontrol Agent Coniothyrium minitans strain Conio (IMI 134523).</title>
        <authorList>
            <person name="Patel D."/>
            <person name="Shittu T.A."/>
            <person name="Baroncelli R."/>
            <person name="Muthumeenakshi S."/>
            <person name="Osborne T.H."/>
            <person name="Janganan T.K."/>
            <person name="Sreenivasaprasad S."/>
        </authorList>
    </citation>
    <scope>NUCLEOTIDE SEQUENCE</scope>
    <source>
        <strain evidence="8">Conio</strain>
    </source>
</reference>
<dbReference type="Proteomes" id="UP000756921">
    <property type="component" value="Unassembled WGS sequence"/>
</dbReference>
<evidence type="ECO:0000256" key="2">
    <source>
        <dbReference type="ARBA" id="ARBA00022679"/>
    </source>
</evidence>
<keyword evidence="4 8" id="KW-0418">Kinase</keyword>
<organism evidence="8 9">
    <name type="scientific">Paraphaeosphaeria minitans</name>
    <dbReference type="NCBI Taxonomy" id="565426"/>
    <lineage>
        <taxon>Eukaryota</taxon>
        <taxon>Fungi</taxon>
        <taxon>Dikarya</taxon>
        <taxon>Ascomycota</taxon>
        <taxon>Pezizomycotina</taxon>
        <taxon>Dothideomycetes</taxon>
        <taxon>Pleosporomycetidae</taxon>
        <taxon>Pleosporales</taxon>
        <taxon>Massarineae</taxon>
        <taxon>Didymosphaeriaceae</taxon>
        <taxon>Paraphaeosphaeria</taxon>
    </lineage>
</organism>
<dbReference type="InterPro" id="IPR008271">
    <property type="entry name" value="Ser/Thr_kinase_AS"/>
</dbReference>
<feature type="compositionally biased region" description="Basic and acidic residues" evidence="6">
    <location>
        <begin position="258"/>
        <end position="268"/>
    </location>
</feature>
<evidence type="ECO:0000313" key="8">
    <source>
        <dbReference type="EMBL" id="KAF9732813.1"/>
    </source>
</evidence>
<dbReference type="GO" id="GO:0005524">
    <property type="term" value="F:ATP binding"/>
    <property type="evidence" value="ECO:0007669"/>
    <property type="project" value="UniProtKB-KW"/>
</dbReference>
<sequence length="360" mass="41044">MRNLINPAEAETWQNRSSRTVVAIKIYKKPKKDIPSEVEILKSLPQHDSIISILAYLRKSSTLRGDAAVFEFCPFGDLYELEKDMWQKNRKSFSEESMWSIFSQLSAAIAFLHEGIGCRDPKDGLNWRPIVHRDIKVENVFVMSLGEKHDLSEIIIKLGDFGLSAYYDPSQALMPGWFGTTIMWPPEQTWEGREAKPAGDVWATGGVIHELAHGFPPVVNPQLTKLLLKDKTGYMHSTWEQGLRKQFWEAMSERKPLPINADSHEHDSRRRRPTPKYSDELNQCMMAALDMSKEKRPTAGELTAMVEEDHAAFLFRKMNIESDRLIAESETLLEEMGIGSLDGGYDESTSDDPLREKDLV</sequence>
<evidence type="ECO:0000313" key="9">
    <source>
        <dbReference type="Proteomes" id="UP000756921"/>
    </source>
</evidence>
<dbReference type="OrthoDB" id="310217at2759"/>
<keyword evidence="5" id="KW-0067">ATP-binding</keyword>
<feature type="region of interest" description="Disordered" evidence="6">
    <location>
        <begin position="258"/>
        <end position="278"/>
    </location>
</feature>
<dbReference type="CDD" id="cd00180">
    <property type="entry name" value="PKc"/>
    <property type="match status" value="1"/>
</dbReference>
<dbReference type="PANTHER" id="PTHR43671">
    <property type="entry name" value="SERINE/THREONINE-PROTEIN KINASE NEK"/>
    <property type="match status" value="1"/>
</dbReference>
<keyword evidence="3" id="KW-0547">Nucleotide-binding</keyword>
<evidence type="ECO:0000256" key="6">
    <source>
        <dbReference type="SAM" id="MobiDB-lite"/>
    </source>
</evidence>
<dbReference type="SUPFAM" id="SSF56112">
    <property type="entry name" value="Protein kinase-like (PK-like)"/>
    <property type="match status" value="1"/>
</dbReference>
<keyword evidence="2" id="KW-0808">Transferase</keyword>
<dbReference type="GO" id="GO:0004674">
    <property type="term" value="F:protein serine/threonine kinase activity"/>
    <property type="evidence" value="ECO:0007669"/>
    <property type="project" value="UniProtKB-EC"/>
</dbReference>
<dbReference type="EMBL" id="WJXW01000010">
    <property type="protein sequence ID" value="KAF9732813.1"/>
    <property type="molecule type" value="Genomic_DNA"/>
</dbReference>
<dbReference type="PROSITE" id="PS50011">
    <property type="entry name" value="PROTEIN_KINASE_DOM"/>
    <property type="match status" value="1"/>
</dbReference>
<comment type="caution">
    <text evidence="8">The sequence shown here is derived from an EMBL/GenBank/DDBJ whole genome shotgun (WGS) entry which is preliminary data.</text>
</comment>